<organism evidence="1">
    <name type="scientific">Salix viminalis</name>
    <name type="common">Common osier</name>
    <name type="synonym">Basket willow</name>
    <dbReference type="NCBI Taxonomy" id="40686"/>
    <lineage>
        <taxon>Eukaryota</taxon>
        <taxon>Viridiplantae</taxon>
        <taxon>Streptophyta</taxon>
        <taxon>Embryophyta</taxon>
        <taxon>Tracheophyta</taxon>
        <taxon>Spermatophyta</taxon>
        <taxon>Magnoliopsida</taxon>
        <taxon>eudicotyledons</taxon>
        <taxon>Gunneridae</taxon>
        <taxon>Pentapetalae</taxon>
        <taxon>rosids</taxon>
        <taxon>fabids</taxon>
        <taxon>Malpighiales</taxon>
        <taxon>Salicaceae</taxon>
        <taxon>Saliceae</taxon>
        <taxon>Salix</taxon>
    </lineage>
</organism>
<reference evidence="1" key="1">
    <citation type="submission" date="2019-03" db="EMBL/GenBank/DDBJ databases">
        <authorList>
            <person name="Mank J."/>
            <person name="Almeida P."/>
        </authorList>
    </citation>
    <scope>NUCLEOTIDE SEQUENCE</scope>
    <source>
        <strain evidence="1">78183</strain>
    </source>
</reference>
<dbReference type="AlphaFoldDB" id="A0A6N2MA74"/>
<proteinExistence type="predicted"/>
<evidence type="ECO:0000313" key="1">
    <source>
        <dbReference type="EMBL" id="VFU46594.1"/>
    </source>
</evidence>
<sequence>MRASSLLGFWPNKSCLLEFCPCGPSLGHDDDGPGYCLEGFSACLCGLVRVRPLNLAQFSSSTFLSPLSWFRFCNPRFPFFISFYRLSLYLDSRPKLSPTSLISFSIITTRLLQRHLLKDILSSLVKLVTQTIQEVFQLEQLEG</sequence>
<gene>
    <name evidence="1" type="ORF">SVIM_LOCUS296228</name>
</gene>
<name>A0A6N2MA74_SALVM</name>
<dbReference type="EMBL" id="CAADRP010001648">
    <property type="protein sequence ID" value="VFU46594.1"/>
    <property type="molecule type" value="Genomic_DNA"/>
</dbReference>
<protein>
    <submittedName>
        <fullName evidence="1">Uncharacterized protein</fullName>
    </submittedName>
</protein>
<accession>A0A6N2MA74</accession>